<dbReference type="CDD" id="cd03293">
    <property type="entry name" value="ABC_NrtD_SsuB_transporters"/>
    <property type="match status" value="1"/>
</dbReference>
<dbReference type="InterPro" id="IPR027417">
    <property type="entry name" value="P-loop_NTPase"/>
</dbReference>
<keyword evidence="6" id="KW-1185">Reference proteome</keyword>
<dbReference type="InterPro" id="IPR017871">
    <property type="entry name" value="ABC_transporter-like_CS"/>
</dbReference>
<dbReference type="RefSeq" id="WP_230866735.1">
    <property type="nucleotide sequence ID" value="NZ_CP046640.1"/>
</dbReference>
<dbReference type="InterPro" id="IPR050166">
    <property type="entry name" value="ABC_transporter_ATP-bind"/>
</dbReference>
<dbReference type="InterPro" id="IPR003439">
    <property type="entry name" value="ABC_transporter-like_ATP-bd"/>
</dbReference>
<dbReference type="KEGG" id="ifn:GM661_10030"/>
<evidence type="ECO:0000256" key="1">
    <source>
        <dbReference type="ARBA" id="ARBA00022448"/>
    </source>
</evidence>
<evidence type="ECO:0000256" key="2">
    <source>
        <dbReference type="ARBA" id="ARBA00022741"/>
    </source>
</evidence>
<dbReference type="SMART" id="SM00382">
    <property type="entry name" value="AAA"/>
    <property type="match status" value="1"/>
</dbReference>
<evidence type="ECO:0000256" key="3">
    <source>
        <dbReference type="ARBA" id="ARBA00022840"/>
    </source>
</evidence>
<dbReference type="PROSITE" id="PS00211">
    <property type="entry name" value="ABC_TRANSPORTER_1"/>
    <property type="match status" value="1"/>
</dbReference>
<keyword evidence="1" id="KW-0813">Transport</keyword>
<dbReference type="GO" id="GO:0016887">
    <property type="term" value="F:ATP hydrolysis activity"/>
    <property type="evidence" value="ECO:0007669"/>
    <property type="project" value="InterPro"/>
</dbReference>
<evidence type="ECO:0000313" key="6">
    <source>
        <dbReference type="Proteomes" id="UP000665020"/>
    </source>
</evidence>
<dbReference type="PANTHER" id="PTHR42788:SF21">
    <property type="entry name" value="ABC TRANSPORTER ATP-BINDING PROTEIN"/>
    <property type="match status" value="1"/>
</dbReference>
<organism evidence="5 6">
    <name type="scientific">Iocasia fonsfrigidae</name>
    <dbReference type="NCBI Taxonomy" id="2682810"/>
    <lineage>
        <taxon>Bacteria</taxon>
        <taxon>Bacillati</taxon>
        <taxon>Bacillota</taxon>
        <taxon>Clostridia</taxon>
        <taxon>Halanaerobiales</taxon>
        <taxon>Halanaerobiaceae</taxon>
        <taxon>Iocasia</taxon>
    </lineage>
</organism>
<keyword evidence="2" id="KW-0547">Nucleotide-binding</keyword>
<proteinExistence type="predicted"/>
<dbReference type="EMBL" id="CP046640">
    <property type="protein sequence ID" value="QTL98292.1"/>
    <property type="molecule type" value="Genomic_DNA"/>
</dbReference>
<gene>
    <name evidence="5" type="ORF">GM661_10030</name>
</gene>
<accession>A0A8A7KKA6</accession>
<reference evidence="5" key="1">
    <citation type="submission" date="2019-12" db="EMBL/GenBank/DDBJ databases">
        <authorList>
            <person name="zhang j."/>
            <person name="sun C.M."/>
        </authorList>
    </citation>
    <scope>NUCLEOTIDE SEQUENCE</scope>
    <source>
        <strain evidence="5">NS-1</strain>
    </source>
</reference>
<feature type="domain" description="ABC transporter" evidence="4">
    <location>
        <begin position="5"/>
        <end position="236"/>
    </location>
</feature>
<dbReference type="GO" id="GO:0005524">
    <property type="term" value="F:ATP binding"/>
    <property type="evidence" value="ECO:0007669"/>
    <property type="project" value="UniProtKB-KW"/>
</dbReference>
<evidence type="ECO:0000259" key="4">
    <source>
        <dbReference type="PROSITE" id="PS50893"/>
    </source>
</evidence>
<keyword evidence="3 5" id="KW-0067">ATP-binding</keyword>
<dbReference type="PANTHER" id="PTHR42788">
    <property type="entry name" value="TAURINE IMPORT ATP-BINDING PROTEIN-RELATED"/>
    <property type="match status" value="1"/>
</dbReference>
<dbReference type="Pfam" id="PF00005">
    <property type="entry name" value="ABC_tran"/>
    <property type="match status" value="1"/>
</dbReference>
<dbReference type="PROSITE" id="PS50893">
    <property type="entry name" value="ABC_TRANSPORTER_2"/>
    <property type="match status" value="1"/>
</dbReference>
<dbReference type="InterPro" id="IPR003593">
    <property type="entry name" value="AAA+_ATPase"/>
</dbReference>
<dbReference type="SUPFAM" id="SSF52540">
    <property type="entry name" value="P-loop containing nucleoside triphosphate hydrolases"/>
    <property type="match status" value="1"/>
</dbReference>
<name>A0A8A7KKA6_9FIRM</name>
<dbReference type="Proteomes" id="UP000665020">
    <property type="component" value="Chromosome"/>
</dbReference>
<sequence>MDYIIRLDGITKKYLSIKGETLAIKEINLAIKENEFISIVGPSGCGKTTLLSIISGLIPPDNGSVYINQGEVKDICPLVGYMLQEDYLFEWRTVFANVSLGLEIKNMVNKNTDDMIMNLLKTYGLEDFARHYPAELSGGMRQRAALARTLAPEPDILLLDEPFSSLDYQTKLTMEEEMASILKDNKKTVILVTHDIAEAISLGDRVVILSNRPAVIKKEINIEFDSKLTPIQKRNVKKFQEYFNNIWKELDIYV</sequence>
<evidence type="ECO:0000313" key="5">
    <source>
        <dbReference type="EMBL" id="QTL98292.1"/>
    </source>
</evidence>
<dbReference type="Gene3D" id="3.40.50.300">
    <property type="entry name" value="P-loop containing nucleotide triphosphate hydrolases"/>
    <property type="match status" value="1"/>
</dbReference>
<dbReference type="AlphaFoldDB" id="A0A8A7KKA6"/>
<protein>
    <submittedName>
        <fullName evidence="5">ATP-binding cassette domain-containing protein</fullName>
    </submittedName>
</protein>